<dbReference type="EMBL" id="KZ505702">
    <property type="protein sequence ID" value="PKU46648.1"/>
    <property type="molecule type" value="Genomic_DNA"/>
</dbReference>
<feature type="region of interest" description="Disordered" evidence="1">
    <location>
        <begin position="56"/>
        <end position="85"/>
    </location>
</feature>
<name>A0A2I0UKV4_LIMLA</name>
<gene>
    <name evidence="2" type="ORF">llap_3036</name>
</gene>
<evidence type="ECO:0000256" key="1">
    <source>
        <dbReference type="SAM" id="MobiDB-lite"/>
    </source>
</evidence>
<dbReference type="AlphaFoldDB" id="A0A2I0UKV4"/>
<organism evidence="2 3">
    <name type="scientific">Limosa lapponica baueri</name>
    <dbReference type="NCBI Taxonomy" id="1758121"/>
    <lineage>
        <taxon>Eukaryota</taxon>
        <taxon>Metazoa</taxon>
        <taxon>Chordata</taxon>
        <taxon>Craniata</taxon>
        <taxon>Vertebrata</taxon>
        <taxon>Euteleostomi</taxon>
        <taxon>Archelosauria</taxon>
        <taxon>Archosauria</taxon>
        <taxon>Dinosauria</taxon>
        <taxon>Saurischia</taxon>
        <taxon>Theropoda</taxon>
        <taxon>Coelurosauria</taxon>
        <taxon>Aves</taxon>
        <taxon>Neognathae</taxon>
        <taxon>Neoaves</taxon>
        <taxon>Charadriiformes</taxon>
        <taxon>Scolopacidae</taxon>
        <taxon>Limosa</taxon>
    </lineage>
</organism>
<protein>
    <submittedName>
        <fullName evidence="2">Uncharacterized protein</fullName>
    </submittedName>
</protein>
<evidence type="ECO:0000313" key="3">
    <source>
        <dbReference type="Proteomes" id="UP000233556"/>
    </source>
</evidence>
<sequence length="110" mass="12295">MMSDEILKSAFFNAGQYNSVDLLWETAGYFPIPATYQTREYKQSVMVSLHISSHHHKEAVSNSTPDDVVGYENAAPLNPKNSFGQNHSKVRFPSVWNNDCAPPFANSSEV</sequence>
<proteinExistence type="predicted"/>
<reference evidence="3" key="2">
    <citation type="submission" date="2017-12" db="EMBL/GenBank/DDBJ databases">
        <title>Genome sequence of the Bar-tailed Godwit (Limosa lapponica baueri).</title>
        <authorList>
            <person name="Lima N.C.B."/>
            <person name="Parody-Merino A.M."/>
            <person name="Battley P.F."/>
            <person name="Fidler A.E."/>
            <person name="Prosdocimi F."/>
        </authorList>
    </citation>
    <scope>NUCLEOTIDE SEQUENCE [LARGE SCALE GENOMIC DNA]</scope>
</reference>
<evidence type="ECO:0000313" key="2">
    <source>
        <dbReference type="EMBL" id="PKU46648.1"/>
    </source>
</evidence>
<dbReference type="Proteomes" id="UP000233556">
    <property type="component" value="Unassembled WGS sequence"/>
</dbReference>
<accession>A0A2I0UKV4</accession>
<keyword evidence="3" id="KW-1185">Reference proteome</keyword>
<reference evidence="3" key="1">
    <citation type="submission" date="2017-11" db="EMBL/GenBank/DDBJ databases">
        <authorList>
            <person name="Lima N.C."/>
            <person name="Parody-Merino A.M."/>
            <person name="Battley P.F."/>
            <person name="Fidler A.E."/>
            <person name="Prosdocimi F."/>
        </authorList>
    </citation>
    <scope>NUCLEOTIDE SEQUENCE [LARGE SCALE GENOMIC DNA]</scope>
</reference>